<accession>A0A6P1M7F9</accession>
<protein>
    <recommendedName>
        <fullName evidence="7">Spi protease inhibitor domain-containing protein</fullName>
    </recommendedName>
</protein>
<feature type="active site" description="Nucleophile" evidence="6">
    <location>
        <position position="152"/>
    </location>
</feature>
<gene>
    <name evidence="8" type="ORF">GT409_11085</name>
</gene>
<dbReference type="Pfam" id="PF01640">
    <property type="entry name" value="Peptidase_C10"/>
    <property type="match status" value="1"/>
</dbReference>
<dbReference type="Proteomes" id="UP000464954">
    <property type="component" value="Chromosome"/>
</dbReference>
<evidence type="ECO:0000256" key="4">
    <source>
        <dbReference type="ARBA" id="ARBA00022801"/>
    </source>
</evidence>
<evidence type="ECO:0000256" key="3">
    <source>
        <dbReference type="ARBA" id="ARBA00022729"/>
    </source>
</evidence>
<keyword evidence="4" id="KW-0378">Hydrolase</keyword>
<dbReference type="EMBL" id="CP047593">
    <property type="protein sequence ID" value="QHI69972.1"/>
    <property type="molecule type" value="Genomic_DNA"/>
</dbReference>
<evidence type="ECO:0000313" key="8">
    <source>
        <dbReference type="EMBL" id="QHI69972.1"/>
    </source>
</evidence>
<dbReference type="AlphaFoldDB" id="A0A6P1M7F9"/>
<evidence type="ECO:0000259" key="7">
    <source>
        <dbReference type="Pfam" id="PF13734"/>
    </source>
</evidence>
<feature type="domain" description="Spi protease inhibitor" evidence="7">
    <location>
        <begin position="7"/>
        <end position="60"/>
    </location>
</feature>
<sequence length="438" mass="48355">MEKRQFTSSSMPFYAIELEPEGFVIMNSDDRLAPVLAYSDTGSLNLEDLPQNAFRALLKNSMEYNYRTVMRISSFTVFQDSLQPLKEVENAVMWTELSVASADGEPVVSGMGGVTNGPFLTTTWDQTRHFNKLCPDDPDASYGYDDHVPAGCVAVVGAQIMNYYEWPYRGSGSHSYTDSDGSITGSHSVVFSDPYDWDNMQDYYRYWTTEPEDAVAAVSELIYEVGVAVDMDYESDGSGAYTSDLNAMMPRAFGYDKGTYIYVPEAPEDVADQIRADMLAGRPAIVTIPGHAVVADGHVDDGFSEYFHINYGWGIHTNNSWFLVDNIAGDSATGCISGLYPSLVALNKTEAGQTNYSPDVSLEWAIADVRTADVQSVSVLQHVVQSNTFTDAAEDFSNFPSTSSDSVYDWVIDSAGYSGDCFYKSVSYYFGESYQIAY</sequence>
<evidence type="ECO:0000256" key="5">
    <source>
        <dbReference type="ARBA" id="ARBA00022807"/>
    </source>
</evidence>
<dbReference type="Gene3D" id="3.90.70.50">
    <property type="entry name" value="Peptidase C10, streptopain"/>
    <property type="match status" value="2"/>
</dbReference>
<organism evidence="8 9">
    <name type="scientific">Tichowtungia aerotolerans</name>
    <dbReference type="NCBI Taxonomy" id="2697043"/>
    <lineage>
        <taxon>Bacteria</taxon>
        <taxon>Pseudomonadati</taxon>
        <taxon>Kiritimatiellota</taxon>
        <taxon>Tichowtungiia</taxon>
        <taxon>Tichowtungiales</taxon>
        <taxon>Tichowtungiaceae</taxon>
        <taxon>Tichowtungia</taxon>
    </lineage>
</organism>
<keyword evidence="3" id="KW-0732">Signal</keyword>
<dbReference type="GO" id="GO:0006508">
    <property type="term" value="P:proteolysis"/>
    <property type="evidence" value="ECO:0007669"/>
    <property type="project" value="UniProtKB-KW"/>
</dbReference>
<comment type="similarity">
    <text evidence="1">Belongs to the peptidase C10 family.</text>
</comment>
<dbReference type="Pfam" id="PF13734">
    <property type="entry name" value="Inhibitor_I69"/>
    <property type="match status" value="1"/>
</dbReference>
<reference evidence="8 9" key="1">
    <citation type="submission" date="2020-01" db="EMBL/GenBank/DDBJ databases">
        <title>Ponticoccus aerotolerans gen. nov., sp. nov., an anaerobic bacterium and proposal of Ponticoccusceae fam. nov., Ponticoccusles ord. nov. and Ponticoccuse classis nov. in the phylum Kiritimatiellaeota.</title>
        <authorList>
            <person name="Zhou L.Y."/>
            <person name="Du Z.J."/>
        </authorList>
    </citation>
    <scope>NUCLEOTIDE SEQUENCE [LARGE SCALE GENOMIC DNA]</scope>
    <source>
        <strain evidence="8 9">S-5007</strain>
    </source>
</reference>
<dbReference type="RefSeq" id="WP_160629153.1">
    <property type="nucleotide sequence ID" value="NZ_CP047593.1"/>
</dbReference>
<dbReference type="KEGG" id="taer:GT409_11085"/>
<dbReference type="GO" id="GO:0008234">
    <property type="term" value="F:cysteine-type peptidase activity"/>
    <property type="evidence" value="ECO:0007669"/>
    <property type="project" value="UniProtKB-KW"/>
</dbReference>
<dbReference type="InterPro" id="IPR038765">
    <property type="entry name" value="Papain-like_cys_pep_sf"/>
</dbReference>
<keyword evidence="9" id="KW-1185">Reference proteome</keyword>
<dbReference type="SUPFAM" id="SSF54001">
    <property type="entry name" value="Cysteine proteinases"/>
    <property type="match status" value="1"/>
</dbReference>
<evidence type="ECO:0000313" key="9">
    <source>
        <dbReference type="Proteomes" id="UP000464954"/>
    </source>
</evidence>
<name>A0A6P1M7F9_9BACT</name>
<dbReference type="InterPro" id="IPR025896">
    <property type="entry name" value="Spi_Prtas-inh"/>
</dbReference>
<feature type="active site" description="Proton acceptor" evidence="6">
    <location>
        <position position="291"/>
    </location>
</feature>
<keyword evidence="5" id="KW-0788">Thiol protease</keyword>
<evidence type="ECO:0000256" key="6">
    <source>
        <dbReference type="PIRSR" id="PIRSR600200-1"/>
    </source>
</evidence>
<dbReference type="InterPro" id="IPR044934">
    <property type="entry name" value="Streptopain_sf"/>
</dbReference>
<dbReference type="PRINTS" id="PR00797">
    <property type="entry name" value="STREPTOPAIN"/>
</dbReference>
<dbReference type="InterPro" id="IPR000200">
    <property type="entry name" value="Peptidase_C10"/>
</dbReference>
<keyword evidence="2" id="KW-0645">Protease</keyword>
<proteinExistence type="inferred from homology"/>
<evidence type="ECO:0000256" key="2">
    <source>
        <dbReference type="ARBA" id="ARBA00022670"/>
    </source>
</evidence>
<evidence type="ECO:0000256" key="1">
    <source>
        <dbReference type="ARBA" id="ARBA00009693"/>
    </source>
</evidence>